<dbReference type="Pfam" id="PF04109">
    <property type="entry name" value="ATG9"/>
    <property type="match status" value="1"/>
</dbReference>
<evidence type="ECO:0000256" key="18">
    <source>
        <dbReference type="RuleBase" id="RU364027"/>
    </source>
</evidence>
<evidence type="ECO:0000256" key="14">
    <source>
        <dbReference type="ARBA" id="ARBA00024479"/>
    </source>
</evidence>
<feature type="transmembrane region" description="Helical" evidence="18">
    <location>
        <begin position="497"/>
        <end position="515"/>
    </location>
</feature>
<evidence type="ECO:0000256" key="13">
    <source>
        <dbReference type="ARBA" id="ARBA00023136"/>
    </source>
</evidence>
<dbReference type="GO" id="GO:0000422">
    <property type="term" value="P:autophagy of mitochondrion"/>
    <property type="evidence" value="ECO:0007669"/>
    <property type="project" value="TreeGrafter"/>
</dbReference>
<evidence type="ECO:0000256" key="3">
    <source>
        <dbReference type="ARBA" id="ARBA00004511"/>
    </source>
</evidence>
<dbReference type="GO" id="GO:0061709">
    <property type="term" value="P:reticulophagy"/>
    <property type="evidence" value="ECO:0007669"/>
    <property type="project" value="TreeGrafter"/>
</dbReference>
<keyword evidence="10 18" id="KW-0072">Autophagy</keyword>
<dbReference type="GO" id="GO:0034045">
    <property type="term" value="C:phagophore assembly site membrane"/>
    <property type="evidence" value="ECO:0007669"/>
    <property type="project" value="UniProtKB-SubCell"/>
</dbReference>
<comment type="catalytic activity">
    <reaction evidence="15">
        <text>a 1,2-diacyl-sn-glycero-3-phosphoethanolamine(in) = a 1,2-diacyl-sn-glycero-3-phosphoethanolamine(out)</text>
        <dbReference type="Rhea" id="RHEA:38895"/>
        <dbReference type="ChEBI" id="CHEBI:64612"/>
    </reaction>
</comment>
<keyword evidence="8 18" id="KW-0812">Transmembrane</keyword>
<feature type="transmembrane region" description="Helical" evidence="18">
    <location>
        <begin position="203"/>
        <end position="220"/>
    </location>
</feature>
<dbReference type="EMBL" id="LK023335">
    <property type="protein sequence ID" value="CDS09849.1"/>
    <property type="molecule type" value="Genomic_DNA"/>
</dbReference>
<evidence type="ECO:0000256" key="7">
    <source>
        <dbReference type="ARBA" id="ARBA00022448"/>
    </source>
</evidence>
<dbReference type="PANTHER" id="PTHR13038">
    <property type="entry name" value="APG9 AUTOPHAGY 9"/>
    <property type="match status" value="1"/>
</dbReference>
<comment type="function">
    <text evidence="18">Phospholipid scramblase involved in autophagy. Cycles between the preautophagosomal structure/phagophore assembly site (PAS) and the cytoplasmic vesicle pool and supplies membrane for the growing autophagosome. Lipid scramblase activity plays a key role in preautophagosomal structure/phagophore assembly by distributing the phospholipids that arrive through ATG2 from the cytoplasmic to the luminal leaflet of the bilayer, thereby driving autophagosomal membrane expansion.</text>
</comment>
<evidence type="ECO:0000256" key="2">
    <source>
        <dbReference type="ARBA" id="ARBA00004477"/>
    </source>
</evidence>
<proteinExistence type="inferred from homology"/>
<feature type="transmembrane region" description="Helical" evidence="18">
    <location>
        <begin position="459"/>
        <end position="481"/>
    </location>
</feature>
<dbReference type="GO" id="GO:0005776">
    <property type="term" value="C:autophagosome"/>
    <property type="evidence" value="ECO:0007669"/>
    <property type="project" value="TreeGrafter"/>
</dbReference>
<reference evidence="20" key="1">
    <citation type="journal article" date="2014" name="Genome Announc.">
        <title>De novo whole-genome sequence and genome annotation of Lichtheimia ramosa.</title>
        <authorList>
            <person name="Linde J."/>
            <person name="Schwartze V."/>
            <person name="Binder U."/>
            <person name="Lass-Florl C."/>
            <person name="Voigt K."/>
            <person name="Horn F."/>
        </authorList>
    </citation>
    <scope>NUCLEOTIDE SEQUENCE</scope>
    <source>
        <strain evidence="20">JMRC FSU:6197</strain>
    </source>
</reference>
<dbReference type="GO" id="GO:0000139">
    <property type="term" value="C:Golgi membrane"/>
    <property type="evidence" value="ECO:0007669"/>
    <property type="project" value="UniProtKB-SubCell"/>
</dbReference>
<evidence type="ECO:0000313" key="20">
    <source>
        <dbReference type="EMBL" id="CDS09849.1"/>
    </source>
</evidence>
<dbReference type="GO" id="GO:0006869">
    <property type="term" value="P:lipid transport"/>
    <property type="evidence" value="ECO:0007669"/>
    <property type="project" value="UniProtKB-KW"/>
</dbReference>
<feature type="region of interest" description="Disordered" evidence="19">
    <location>
        <begin position="22"/>
        <end position="74"/>
    </location>
</feature>
<keyword evidence="7 18" id="KW-0813">Transport</keyword>
<comment type="catalytic activity">
    <reaction evidence="14">
        <text>a 1,2-diacyl-sn-glycero-3-phospho-L-serine(in) = a 1,2-diacyl-sn-glycero-3-phospho-L-serine(out)</text>
        <dbReference type="Rhea" id="RHEA:38663"/>
        <dbReference type="ChEBI" id="CHEBI:57262"/>
    </reaction>
</comment>
<evidence type="ECO:0000256" key="4">
    <source>
        <dbReference type="ARBA" id="ARBA00004653"/>
    </source>
</evidence>
<sequence>MDSSRLLNSRYSTDDEEFHLDRIHDASSSTRQAAAAAARPERLTRPLFRHHQYQQVATDPHSQQHSDSEQDDDDLEAPASLMLEQTPEDHSPLSTESHHKEQLPRPALSGQTTSSTRQHMTAFDRTMWRWTNVSNMDDFFKRVYDYYQGRGMYCILLARFLNLLTLGFVIGFSTFLIGCVDYAEIPHHHALGEVVIPQCVSRLSGTTTMFLITFVMWWIWQAFRFIMDYPVLKDMHNFYHHLLEIPDKDIQTVPWQTVLQKISDIRETNPNTAQSSPLRLSEHDITSRIMRQENYLIALFNKKTLNITIPLPYLRNMHMFTRDLEWNVSFCVLSYAFKPNGQLRKRFLQDKNRVLLVAGLRRRFIFMGLLNFVFSPFIFVYLIVFFFFRYFEACILLKEENKEYHKNPSEIGARSFSPYAKWKFREYNELPHLYRQRLSYSVPIANKYLDQFPKEKTALLARFVAFISGSFAGVLAIVTLFDSEALLNFEISPNGTILFYLGVFGTIFAVSRGMIPDEHLVYEPEPLLRQVLDHIHYFPQEWVGKLHTDEVRAQFCQLFDYKITLFAQELLSVLFTPLVLCFSLPKCAEQIVDSFREYTVHVDGLGYVCSFSQFDFTRHGDARYGAPVQGEDEHMISNDGKMEKSFLTFKANYPTWEPENVEGSMYLSKMTEFQQTRRQRQSHRLNNFGVPEGHEPSKLGDSFARTTNDVVDYTLDEEEEDRQGGMSEKRAGKQRIRPVIGLLNQVYDLNNKNTPM</sequence>
<evidence type="ECO:0000256" key="15">
    <source>
        <dbReference type="ARBA" id="ARBA00024615"/>
    </source>
</evidence>
<evidence type="ECO:0000256" key="11">
    <source>
        <dbReference type="ARBA" id="ARBA00023034"/>
    </source>
</evidence>
<keyword evidence="11" id="KW-0333">Golgi apparatus</keyword>
<evidence type="ECO:0000256" key="12">
    <source>
        <dbReference type="ARBA" id="ARBA00023055"/>
    </source>
</evidence>
<evidence type="ECO:0000256" key="9">
    <source>
        <dbReference type="ARBA" id="ARBA00022989"/>
    </source>
</evidence>
<comment type="catalytic activity">
    <reaction evidence="16">
        <text>a 1,2-diacyl-sn-glycero-3-phospho-(1D-myo-inositol-3-phosphate)(in) = a 1,2-diacyl-sn-glycero-3-phospho-(1D-myo-inositol-3-phosphate)(out)</text>
        <dbReference type="Rhea" id="RHEA:67920"/>
        <dbReference type="ChEBI" id="CHEBI:58088"/>
    </reaction>
</comment>
<keyword evidence="9 18" id="KW-1133">Transmembrane helix</keyword>
<feature type="compositionally biased region" description="Basic and acidic residues" evidence="19">
    <location>
        <begin position="87"/>
        <end position="103"/>
    </location>
</feature>
<dbReference type="PANTHER" id="PTHR13038:SF10">
    <property type="entry name" value="AUTOPHAGY-RELATED PROTEIN 9"/>
    <property type="match status" value="1"/>
</dbReference>
<evidence type="ECO:0000256" key="19">
    <source>
        <dbReference type="SAM" id="MobiDB-lite"/>
    </source>
</evidence>
<name>A0A077WRL0_9FUNG</name>
<feature type="region of interest" description="Disordered" evidence="19">
    <location>
        <begin position="86"/>
        <end position="116"/>
    </location>
</feature>
<comment type="caution">
    <text evidence="18">Lacks conserved residue(s) required for the propagation of feature annotation.</text>
</comment>
<feature type="transmembrane region" description="Helical" evidence="18">
    <location>
        <begin position="160"/>
        <end position="183"/>
    </location>
</feature>
<dbReference type="GO" id="GO:0034497">
    <property type="term" value="P:protein localization to phagophore assembly site"/>
    <property type="evidence" value="ECO:0007669"/>
    <property type="project" value="TreeGrafter"/>
</dbReference>
<accession>A0A077WRL0</accession>
<keyword evidence="13 18" id="KW-0472">Membrane</keyword>
<gene>
    <name evidence="20" type="ORF">LRAMOSA02526</name>
</gene>
<evidence type="ECO:0000256" key="10">
    <source>
        <dbReference type="ARBA" id="ARBA00023006"/>
    </source>
</evidence>
<comment type="subcellular location">
    <subcellularLocation>
        <location evidence="1">Cytoplasmic vesicle membrane</location>
        <topology evidence="1">Multi-pass membrane protein</topology>
    </subcellularLocation>
    <subcellularLocation>
        <location evidence="2">Endoplasmic reticulum membrane</location>
        <topology evidence="2">Multi-pass membrane protein</topology>
    </subcellularLocation>
    <subcellularLocation>
        <location evidence="4">Golgi apparatus membrane</location>
        <topology evidence="4">Multi-pass membrane protein</topology>
    </subcellularLocation>
    <subcellularLocation>
        <location evidence="3 18">Preautophagosomal structure membrane</location>
        <topology evidence="3 18">Multi-pass membrane protein</topology>
    </subcellularLocation>
</comment>
<protein>
    <recommendedName>
        <fullName evidence="6 18">Autophagy-related protein 9</fullName>
    </recommendedName>
</protein>
<dbReference type="GO" id="GO:0030659">
    <property type="term" value="C:cytoplasmic vesicle membrane"/>
    <property type="evidence" value="ECO:0007669"/>
    <property type="project" value="UniProtKB-SubCell"/>
</dbReference>
<evidence type="ECO:0000256" key="17">
    <source>
        <dbReference type="ARBA" id="ARBA00024631"/>
    </source>
</evidence>
<organism evidence="20">
    <name type="scientific">Lichtheimia ramosa</name>
    <dbReference type="NCBI Taxonomy" id="688394"/>
    <lineage>
        <taxon>Eukaryota</taxon>
        <taxon>Fungi</taxon>
        <taxon>Fungi incertae sedis</taxon>
        <taxon>Mucoromycota</taxon>
        <taxon>Mucoromycotina</taxon>
        <taxon>Mucoromycetes</taxon>
        <taxon>Mucorales</taxon>
        <taxon>Lichtheimiaceae</taxon>
        <taxon>Lichtheimia</taxon>
    </lineage>
</organism>
<dbReference type="AlphaFoldDB" id="A0A077WRL0"/>
<comment type="similarity">
    <text evidence="5 18">Belongs to the ATG9 family.</text>
</comment>
<dbReference type="InterPro" id="IPR007241">
    <property type="entry name" value="Autophagy-rel_prot_9"/>
</dbReference>
<dbReference type="GO" id="GO:0005789">
    <property type="term" value="C:endoplasmic reticulum membrane"/>
    <property type="evidence" value="ECO:0007669"/>
    <property type="project" value="UniProtKB-SubCell"/>
</dbReference>
<dbReference type="GO" id="GO:0034727">
    <property type="term" value="P:piecemeal microautophagy of the nucleus"/>
    <property type="evidence" value="ECO:0007669"/>
    <property type="project" value="TreeGrafter"/>
</dbReference>
<dbReference type="OrthoDB" id="2020634at2759"/>
<evidence type="ECO:0000256" key="8">
    <source>
        <dbReference type="ARBA" id="ARBA00022692"/>
    </source>
</evidence>
<comment type="catalytic activity">
    <reaction evidence="17">
        <text>a 1,2-diacyl-sn-glycero-3-phosphocholine(in) = a 1,2-diacyl-sn-glycero-3-phosphocholine(out)</text>
        <dbReference type="Rhea" id="RHEA:38571"/>
        <dbReference type="ChEBI" id="CHEBI:57643"/>
    </reaction>
</comment>
<evidence type="ECO:0000256" key="16">
    <source>
        <dbReference type="ARBA" id="ARBA00024621"/>
    </source>
</evidence>
<evidence type="ECO:0000256" key="6">
    <source>
        <dbReference type="ARBA" id="ARBA00018074"/>
    </source>
</evidence>
<evidence type="ECO:0000256" key="5">
    <source>
        <dbReference type="ARBA" id="ARBA00006185"/>
    </source>
</evidence>
<keyword evidence="12 18" id="KW-0445">Lipid transport</keyword>
<evidence type="ECO:0000256" key="1">
    <source>
        <dbReference type="ARBA" id="ARBA00004439"/>
    </source>
</evidence>